<dbReference type="PROSITE" id="PS50943">
    <property type="entry name" value="HTH_CROC1"/>
    <property type="match status" value="1"/>
</dbReference>
<reference evidence="3 4" key="1">
    <citation type="submission" date="2023-07" db="EMBL/GenBank/DDBJ databases">
        <title>Genomic Encyclopedia of Type Strains, Phase IV (KMG-IV): sequencing the most valuable type-strain genomes for metagenomic binning, comparative biology and taxonomic classification.</title>
        <authorList>
            <person name="Goeker M."/>
        </authorList>
    </citation>
    <scope>NUCLEOTIDE SEQUENCE [LARGE SCALE GENOMIC DNA]</scope>
    <source>
        <strain evidence="3 4">DSM 20694</strain>
    </source>
</reference>
<gene>
    <name evidence="3" type="ORF">J2S18_001583</name>
</gene>
<keyword evidence="1" id="KW-0238">DNA-binding</keyword>
<evidence type="ECO:0000313" key="4">
    <source>
        <dbReference type="Proteomes" id="UP001228504"/>
    </source>
</evidence>
<dbReference type="RefSeq" id="WP_307485372.1">
    <property type="nucleotide sequence ID" value="NZ_JAUSUF010000004.1"/>
</dbReference>
<feature type="domain" description="HTH cro/C1-type" evidence="2">
    <location>
        <begin position="14"/>
        <end position="68"/>
    </location>
</feature>
<accession>A0ABT9UTL4</accession>
<name>A0ABT9UTL4_9FIRM</name>
<organism evidence="3 4">
    <name type="scientific">Eubacterium multiforme</name>
    <dbReference type="NCBI Taxonomy" id="83339"/>
    <lineage>
        <taxon>Bacteria</taxon>
        <taxon>Bacillati</taxon>
        <taxon>Bacillota</taxon>
        <taxon>Clostridia</taxon>
        <taxon>Eubacteriales</taxon>
        <taxon>Eubacteriaceae</taxon>
        <taxon>Eubacterium</taxon>
    </lineage>
</organism>
<evidence type="ECO:0000313" key="3">
    <source>
        <dbReference type="EMBL" id="MDQ0149652.1"/>
    </source>
</evidence>
<dbReference type="InterPro" id="IPR010982">
    <property type="entry name" value="Lambda_DNA-bd_dom_sf"/>
</dbReference>
<proteinExistence type="predicted"/>
<dbReference type="PANTHER" id="PTHR46558:SF3">
    <property type="entry name" value="TRANSCRIPTIONAL REGULATOR"/>
    <property type="match status" value="1"/>
</dbReference>
<dbReference type="Proteomes" id="UP001228504">
    <property type="component" value="Unassembled WGS sequence"/>
</dbReference>
<protein>
    <submittedName>
        <fullName evidence="3">Transcriptional regulator</fullName>
    </submittedName>
</protein>
<comment type="caution">
    <text evidence="3">The sequence shown here is derived from an EMBL/GenBank/DDBJ whole genome shotgun (WGS) entry which is preliminary data.</text>
</comment>
<dbReference type="SUPFAM" id="SSF47413">
    <property type="entry name" value="lambda repressor-like DNA-binding domains"/>
    <property type="match status" value="1"/>
</dbReference>
<sequence length="78" mass="9141">MSKKKDNLIIKNRIKLARVERNITQKELAELVGVSRQTIVYIEQCKFYPSIKLSLLLGLALDKKIEELFYFFYDEGDA</sequence>
<dbReference type="CDD" id="cd00093">
    <property type="entry name" value="HTH_XRE"/>
    <property type="match status" value="1"/>
</dbReference>
<evidence type="ECO:0000256" key="1">
    <source>
        <dbReference type="ARBA" id="ARBA00023125"/>
    </source>
</evidence>
<dbReference type="Gene3D" id="1.10.260.40">
    <property type="entry name" value="lambda repressor-like DNA-binding domains"/>
    <property type="match status" value="1"/>
</dbReference>
<dbReference type="InterPro" id="IPR001387">
    <property type="entry name" value="Cro/C1-type_HTH"/>
</dbReference>
<dbReference type="Pfam" id="PF01381">
    <property type="entry name" value="HTH_3"/>
    <property type="match status" value="1"/>
</dbReference>
<dbReference type="EMBL" id="JAUSUF010000004">
    <property type="protein sequence ID" value="MDQ0149652.1"/>
    <property type="molecule type" value="Genomic_DNA"/>
</dbReference>
<keyword evidence="4" id="KW-1185">Reference proteome</keyword>
<dbReference type="SMART" id="SM00530">
    <property type="entry name" value="HTH_XRE"/>
    <property type="match status" value="1"/>
</dbReference>
<dbReference type="PANTHER" id="PTHR46558">
    <property type="entry name" value="TRACRIPTIONAL REGULATORY PROTEIN-RELATED-RELATED"/>
    <property type="match status" value="1"/>
</dbReference>
<evidence type="ECO:0000259" key="2">
    <source>
        <dbReference type="PROSITE" id="PS50943"/>
    </source>
</evidence>